<sequence length="75" mass="8015">PQASVIHSHTARRCRRNYGGAPGPGMKDEQGSVTSGGVTVCDRGPPNTHTTFGFLCASVVEACRRHTVYLESLKT</sequence>
<feature type="region of interest" description="Disordered" evidence="1">
    <location>
        <begin position="1"/>
        <end position="40"/>
    </location>
</feature>
<evidence type="ECO:0000256" key="1">
    <source>
        <dbReference type="SAM" id="MobiDB-lite"/>
    </source>
</evidence>
<name>A0AAD6B2I9_9TELE</name>
<evidence type="ECO:0000313" key="3">
    <source>
        <dbReference type="Proteomes" id="UP001219934"/>
    </source>
</evidence>
<dbReference type="AlphaFoldDB" id="A0AAD6B2I9"/>
<feature type="non-terminal residue" evidence="2">
    <location>
        <position position="75"/>
    </location>
</feature>
<gene>
    <name evidence="2" type="ORF">JOQ06_017578</name>
</gene>
<accession>A0AAD6B2I9</accession>
<keyword evidence="3" id="KW-1185">Reference proteome</keyword>
<protein>
    <submittedName>
        <fullName evidence="2">Uncharacterized protein</fullName>
    </submittedName>
</protein>
<comment type="caution">
    <text evidence="2">The sequence shown here is derived from an EMBL/GenBank/DDBJ whole genome shotgun (WGS) entry which is preliminary data.</text>
</comment>
<proteinExistence type="predicted"/>
<dbReference type="Proteomes" id="UP001219934">
    <property type="component" value="Unassembled WGS sequence"/>
</dbReference>
<reference evidence="2" key="1">
    <citation type="submission" date="2022-11" db="EMBL/GenBank/DDBJ databases">
        <title>Chromosome-level genome of Pogonophryne albipinna.</title>
        <authorList>
            <person name="Jo E."/>
        </authorList>
    </citation>
    <scope>NUCLEOTIDE SEQUENCE</scope>
    <source>
        <strain evidence="2">SGF0006</strain>
        <tissue evidence="2">Muscle</tissue>
    </source>
</reference>
<feature type="non-terminal residue" evidence="2">
    <location>
        <position position="1"/>
    </location>
</feature>
<organism evidence="2 3">
    <name type="scientific">Pogonophryne albipinna</name>
    <dbReference type="NCBI Taxonomy" id="1090488"/>
    <lineage>
        <taxon>Eukaryota</taxon>
        <taxon>Metazoa</taxon>
        <taxon>Chordata</taxon>
        <taxon>Craniata</taxon>
        <taxon>Vertebrata</taxon>
        <taxon>Euteleostomi</taxon>
        <taxon>Actinopterygii</taxon>
        <taxon>Neopterygii</taxon>
        <taxon>Teleostei</taxon>
        <taxon>Neoteleostei</taxon>
        <taxon>Acanthomorphata</taxon>
        <taxon>Eupercaria</taxon>
        <taxon>Perciformes</taxon>
        <taxon>Notothenioidei</taxon>
        <taxon>Pogonophryne</taxon>
    </lineage>
</organism>
<dbReference type="EMBL" id="JAPTMU010000011">
    <property type="protein sequence ID" value="KAJ4936054.1"/>
    <property type="molecule type" value="Genomic_DNA"/>
</dbReference>
<evidence type="ECO:0000313" key="2">
    <source>
        <dbReference type="EMBL" id="KAJ4936054.1"/>
    </source>
</evidence>